<dbReference type="SUPFAM" id="SSF53649">
    <property type="entry name" value="Alkaline phosphatase-like"/>
    <property type="match status" value="1"/>
</dbReference>
<accession>A0A061QG79</accession>
<organism evidence="1">
    <name type="scientific">Tetraselmis sp. GSL018</name>
    <dbReference type="NCBI Taxonomy" id="582737"/>
    <lineage>
        <taxon>Eukaryota</taxon>
        <taxon>Viridiplantae</taxon>
        <taxon>Chlorophyta</taxon>
        <taxon>core chlorophytes</taxon>
        <taxon>Chlorodendrophyceae</taxon>
        <taxon>Chlorodendrales</taxon>
        <taxon>Chlorodendraceae</taxon>
        <taxon>Tetraselmis</taxon>
    </lineage>
</organism>
<sequence>MTSAIEKIDAALGYLMQQLDASGALDAYHLIVVGDHGMADVCRDRTVVIDQLLPDWAEKWAPLVRVDAWGPMFMACVNTSHEQELYDALSEANSLVGPAKTGMDVYLRDQIPEPYHFHSGLSDRICPIVGVAREGWEIRGSSNQRANCRCGGNHGYRKDLQSMHSVFYGRGPRFEPGRRVPAFDNVELYNIMADIIGVVPAANNGSAGFASEVLLPAP</sequence>
<reference evidence="1" key="1">
    <citation type="submission" date="2014-05" db="EMBL/GenBank/DDBJ databases">
        <title>The transcriptome of the halophilic microalga Tetraselmis sp. GSL018 isolated from the Great Salt Lake, Utah.</title>
        <authorList>
            <person name="Jinkerson R.E."/>
            <person name="D'Adamo S."/>
            <person name="Posewitz M.C."/>
        </authorList>
    </citation>
    <scope>NUCLEOTIDE SEQUENCE</scope>
    <source>
        <strain evidence="1">GSL018</strain>
    </source>
</reference>
<dbReference type="AlphaFoldDB" id="A0A061QG79"/>
<proteinExistence type="predicted"/>
<dbReference type="InterPro" id="IPR002591">
    <property type="entry name" value="Phosphodiest/P_Trfase"/>
</dbReference>
<dbReference type="GO" id="GO:0016787">
    <property type="term" value="F:hydrolase activity"/>
    <property type="evidence" value="ECO:0007669"/>
    <property type="project" value="UniProtKB-ARBA"/>
</dbReference>
<dbReference type="Gene3D" id="3.40.720.10">
    <property type="entry name" value="Alkaline Phosphatase, subunit A"/>
    <property type="match status" value="1"/>
</dbReference>
<gene>
    <name evidence="1" type="ORF">TSPGSL018_31429</name>
</gene>
<dbReference type="PANTHER" id="PTHR10151:SF120">
    <property type="entry name" value="BIS(5'-ADENOSYL)-TRIPHOSPHATASE"/>
    <property type="match status" value="1"/>
</dbReference>
<name>A0A061QG79_9CHLO</name>
<evidence type="ECO:0000313" key="1">
    <source>
        <dbReference type="EMBL" id="JAC59422.1"/>
    </source>
</evidence>
<dbReference type="Pfam" id="PF01663">
    <property type="entry name" value="Phosphodiest"/>
    <property type="match status" value="1"/>
</dbReference>
<dbReference type="InterPro" id="IPR017850">
    <property type="entry name" value="Alkaline_phosphatase_core_sf"/>
</dbReference>
<dbReference type="EMBL" id="GBEZ01027951">
    <property type="protein sequence ID" value="JAC59422.1"/>
    <property type="molecule type" value="Transcribed_RNA"/>
</dbReference>
<dbReference type="PANTHER" id="PTHR10151">
    <property type="entry name" value="ECTONUCLEOTIDE PYROPHOSPHATASE/PHOSPHODIESTERASE"/>
    <property type="match status" value="1"/>
</dbReference>
<protein>
    <submittedName>
        <fullName evidence="1">Ectonucleotide pyrophosphatase phosphodiesterase family member 3-like</fullName>
    </submittedName>
</protein>